<dbReference type="InterPro" id="IPR047150">
    <property type="entry name" value="SGT"/>
</dbReference>
<keyword evidence="1" id="KW-0677">Repeat</keyword>
<keyword evidence="2" id="KW-0802">TPR repeat</keyword>
<dbReference type="InterPro" id="IPR019734">
    <property type="entry name" value="TPR_rpt"/>
</dbReference>
<dbReference type="GO" id="GO:0072380">
    <property type="term" value="C:TRC complex"/>
    <property type="evidence" value="ECO:0007669"/>
    <property type="project" value="TreeGrafter"/>
</dbReference>
<evidence type="ECO:0000313" key="5">
    <source>
        <dbReference type="EMBL" id="SVA94768.1"/>
    </source>
</evidence>
<organism evidence="5">
    <name type="scientific">marine metagenome</name>
    <dbReference type="NCBI Taxonomy" id="408172"/>
    <lineage>
        <taxon>unclassified sequences</taxon>
        <taxon>metagenomes</taxon>
        <taxon>ecological metagenomes</taxon>
    </lineage>
</organism>
<dbReference type="GO" id="GO:0016020">
    <property type="term" value="C:membrane"/>
    <property type="evidence" value="ECO:0007669"/>
    <property type="project" value="TreeGrafter"/>
</dbReference>
<dbReference type="PANTHER" id="PTHR45831:SF2">
    <property type="entry name" value="LD24721P"/>
    <property type="match status" value="1"/>
</dbReference>
<dbReference type="PROSITE" id="PS50005">
    <property type="entry name" value="TPR"/>
    <property type="match status" value="2"/>
</dbReference>
<sequence length="312" mass="35143">MSVREEAVKLYNEGLNFAKQERYAEAIQPILKAVEIDPDYVNAHNLLGKIHIQDGDVKRAREYWLKALKIDPYNATASACLEASYPKPLLGGVRNIIRLFTSLIVIGLIIYALFQLKVLTNKTEVIEDKTKEIEQVITSIPKQPSSDSNIALPRKTPEDKPAQIAENQATTNQRSTITNTPKAKLADQATKKTDQESKQIALKIEGKSILNEQESDIPKTTEDLIEKYNQAQKLIRNEKYTEALATFSTLAQTSVPHRYIIGNSYFWMGVCYKALGKPAKALESFKKVTAQNSYKEKETNNEIKALQRKTGK</sequence>
<feature type="transmembrane region" description="Helical" evidence="4">
    <location>
        <begin position="96"/>
        <end position="114"/>
    </location>
</feature>
<dbReference type="GO" id="GO:0006620">
    <property type="term" value="P:post-translational protein targeting to endoplasmic reticulum membrane"/>
    <property type="evidence" value="ECO:0007669"/>
    <property type="project" value="TreeGrafter"/>
</dbReference>
<dbReference type="Pfam" id="PF13174">
    <property type="entry name" value="TPR_6"/>
    <property type="match status" value="1"/>
</dbReference>
<dbReference type="Pfam" id="PF13414">
    <property type="entry name" value="TPR_11"/>
    <property type="match status" value="1"/>
</dbReference>
<protein>
    <recommendedName>
        <fullName evidence="6">Tetratricopeptide repeat-like domain-containing protein</fullName>
    </recommendedName>
</protein>
<evidence type="ECO:0000256" key="3">
    <source>
        <dbReference type="SAM" id="MobiDB-lite"/>
    </source>
</evidence>
<dbReference type="Gene3D" id="1.25.40.10">
    <property type="entry name" value="Tetratricopeptide repeat domain"/>
    <property type="match status" value="2"/>
</dbReference>
<dbReference type="SMART" id="SM00028">
    <property type="entry name" value="TPR"/>
    <property type="match status" value="3"/>
</dbReference>
<evidence type="ECO:0000256" key="2">
    <source>
        <dbReference type="ARBA" id="ARBA00022803"/>
    </source>
</evidence>
<dbReference type="SUPFAM" id="SSF48452">
    <property type="entry name" value="TPR-like"/>
    <property type="match status" value="1"/>
</dbReference>
<evidence type="ECO:0000256" key="1">
    <source>
        <dbReference type="ARBA" id="ARBA00022737"/>
    </source>
</evidence>
<dbReference type="GO" id="GO:0060090">
    <property type="term" value="F:molecular adaptor activity"/>
    <property type="evidence" value="ECO:0007669"/>
    <property type="project" value="TreeGrafter"/>
</dbReference>
<dbReference type="PANTHER" id="PTHR45831">
    <property type="entry name" value="LD24721P"/>
    <property type="match status" value="1"/>
</dbReference>
<reference evidence="5" key="1">
    <citation type="submission" date="2018-05" db="EMBL/GenBank/DDBJ databases">
        <authorList>
            <person name="Lanie J.A."/>
            <person name="Ng W.-L."/>
            <person name="Kazmierczak K.M."/>
            <person name="Andrzejewski T.M."/>
            <person name="Davidsen T.M."/>
            <person name="Wayne K.J."/>
            <person name="Tettelin H."/>
            <person name="Glass J.I."/>
            <person name="Rusch D."/>
            <person name="Podicherti R."/>
            <person name="Tsui H.-C.T."/>
            <person name="Winkler M.E."/>
        </authorList>
    </citation>
    <scope>NUCLEOTIDE SEQUENCE</scope>
</reference>
<evidence type="ECO:0008006" key="6">
    <source>
        <dbReference type="Google" id="ProtNLM"/>
    </source>
</evidence>
<keyword evidence="4" id="KW-1133">Transmembrane helix</keyword>
<name>A0A381ZZP3_9ZZZZ</name>
<keyword evidence="4" id="KW-0472">Membrane</keyword>
<dbReference type="AlphaFoldDB" id="A0A381ZZP3"/>
<dbReference type="InterPro" id="IPR011990">
    <property type="entry name" value="TPR-like_helical_dom_sf"/>
</dbReference>
<dbReference type="EMBL" id="UINC01023328">
    <property type="protein sequence ID" value="SVA94768.1"/>
    <property type="molecule type" value="Genomic_DNA"/>
</dbReference>
<gene>
    <name evidence="5" type="ORF">METZ01_LOCUS147622</name>
</gene>
<accession>A0A381ZZP3</accession>
<feature type="region of interest" description="Disordered" evidence="3">
    <location>
        <begin position="144"/>
        <end position="179"/>
    </location>
</feature>
<keyword evidence="4" id="KW-0812">Transmembrane</keyword>
<feature type="compositionally biased region" description="Polar residues" evidence="3">
    <location>
        <begin position="165"/>
        <end position="179"/>
    </location>
</feature>
<proteinExistence type="predicted"/>
<evidence type="ECO:0000256" key="4">
    <source>
        <dbReference type="SAM" id="Phobius"/>
    </source>
</evidence>